<feature type="compositionally biased region" description="Polar residues" evidence="1">
    <location>
        <begin position="325"/>
        <end position="335"/>
    </location>
</feature>
<feature type="transmembrane region" description="Helical" evidence="2">
    <location>
        <begin position="25"/>
        <end position="44"/>
    </location>
</feature>
<feature type="transmembrane region" description="Helical" evidence="2">
    <location>
        <begin position="255"/>
        <end position="274"/>
    </location>
</feature>
<name>A0A0G4FA97_9ALVE</name>
<accession>A0A0G4FA97</accession>
<evidence type="ECO:0000313" key="3">
    <source>
        <dbReference type="EMBL" id="CEM09808.1"/>
    </source>
</evidence>
<keyword evidence="2" id="KW-0472">Membrane</keyword>
<proteinExistence type="predicted"/>
<gene>
    <name evidence="3" type="ORF">Cvel_3020</name>
</gene>
<dbReference type="EMBL" id="CDMZ01000232">
    <property type="protein sequence ID" value="CEM09808.1"/>
    <property type="molecule type" value="Genomic_DNA"/>
</dbReference>
<sequence>MQGFKLIGKALGCTPIEADGWPMSFRLIGAGIACMGIISATLLARTDLLSQTQHGCFGGTPFCHTARALQEYTLLFGTVPVSLAFLCGFVTAFSLLAFPLTILHSLKRALQEHHAQDKRFFMHAGECGEEVHGGGLGQSQSDFKTGNMAGMLGCPADDMIGKSGSRSPLRSRRAIRLIYERKLMDYTEIDCVTRHILLFVSTCLAVMSVYLYLVTLLVLGTAPKVLAFCIFSGVALFTLCLSGDAVPNRATALRVLVFAGVFWCAFLFCSLLHADTYASLEGVDGGADRGGEIEALLPALGPRPTPSVIVPMQQIPHQQKHRTAHSSSTNSNLRQFVQRPTRLPDIRRHDNPDTPSPHQQHPEPRAPTVPLIASVSHPSTPTTHPSVLPSPSVQLNERNSTMVTPDRAPMPKEPPPSKTHTNVPPQAETHRRSPFSALITRKDKDSGPSPLSAAQQKKSTPVKNSTLSEEHKAAKETNTEKGNNVQKISPKQVNEVDPPPPTGQTQKIDAGGGQFKAPVPSVHLSRSPADPHHPGEMRLQSVTTTEKADKDNLLSFATPNPHDHLFPSAPPPPLLSSLNQHQPESEKGSPQPSSSLPSPSPSPSPSPPSSTTPGGSLEKENHRKERGKGREQS</sequence>
<feature type="compositionally biased region" description="Polar residues" evidence="1">
    <location>
        <begin position="452"/>
        <end position="467"/>
    </location>
</feature>
<feature type="compositionally biased region" description="Basic and acidic residues" evidence="1">
    <location>
        <begin position="617"/>
        <end position="633"/>
    </location>
</feature>
<dbReference type="VEuPathDB" id="CryptoDB:Cvel_3020"/>
<feature type="compositionally biased region" description="Basic and acidic residues" evidence="1">
    <location>
        <begin position="342"/>
        <end position="352"/>
    </location>
</feature>
<keyword evidence="2" id="KW-0812">Transmembrane</keyword>
<organism evidence="3">
    <name type="scientific">Chromera velia CCMP2878</name>
    <dbReference type="NCBI Taxonomy" id="1169474"/>
    <lineage>
        <taxon>Eukaryota</taxon>
        <taxon>Sar</taxon>
        <taxon>Alveolata</taxon>
        <taxon>Colpodellida</taxon>
        <taxon>Chromeraceae</taxon>
        <taxon>Chromera</taxon>
    </lineage>
</organism>
<reference evidence="3" key="1">
    <citation type="submission" date="2014-11" db="EMBL/GenBank/DDBJ databases">
        <authorList>
            <person name="Otto D Thomas"/>
            <person name="Naeem Raeece"/>
        </authorList>
    </citation>
    <scope>NUCLEOTIDE SEQUENCE</scope>
</reference>
<feature type="compositionally biased region" description="Pro residues" evidence="1">
    <location>
        <begin position="598"/>
        <end position="610"/>
    </location>
</feature>
<evidence type="ECO:0000256" key="1">
    <source>
        <dbReference type="SAM" id="MobiDB-lite"/>
    </source>
</evidence>
<keyword evidence="2" id="KW-1133">Transmembrane helix</keyword>
<protein>
    <submittedName>
        <fullName evidence="3">Uncharacterized protein</fullName>
    </submittedName>
</protein>
<feature type="transmembrane region" description="Helical" evidence="2">
    <location>
        <begin position="196"/>
        <end position="219"/>
    </location>
</feature>
<feature type="transmembrane region" description="Helical" evidence="2">
    <location>
        <begin position="81"/>
        <end position="103"/>
    </location>
</feature>
<feature type="region of interest" description="Disordered" evidence="1">
    <location>
        <begin position="315"/>
        <end position="633"/>
    </location>
</feature>
<dbReference type="AlphaFoldDB" id="A0A0G4FA97"/>
<feature type="transmembrane region" description="Helical" evidence="2">
    <location>
        <begin position="225"/>
        <end position="243"/>
    </location>
</feature>
<feature type="compositionally biased region" description="Basic and acidic residues" evidence="1">
    <location>
        <begin position="468"/>
        <end position="479"/>
    </location>
</feature>
<feature type="compositionally biased region" description="Polar residues" evidence="1">
    <location>
        <begin position="480"/>
        <end position="492"/>
    </location>
</feature>
<feature type="compositionally biased region" description="Polar residues" evidence="1">
    <location>
        <begin position="376"/>
        <end position="403"/>
    </location>
</feature>
<evidence type="ECO:0000256" key="2">
    <source>
        <dbReference type="SAM" id="Phobius"/>
    </source>
</evidence>